<dbReference type="GeneID" id="39578369"/>
<sequence length="527" mass="60887">MCIHLFRQYKCWGSDETAGHRPSYIRRCANPDPRTCYDSRALPWMREYYDISCPECSGRFVAPSQDPVRVTRSMQTNREANDAAVVAYAKALCFFLHSILSYRHSTPPESLVEIYKAFKIEVACRFNKDHFDHGAYCPCQEANEWPEYRNISAAQRRLPARGLLYPREDQPHLRGQEMTVDWPEVPLAEECAEYFASFRAQPSPGELNPLLDGTPVLPFYYNRAGRTAPLFRALIDRVHEAFEYYTDDRGWSDQYLATHGSPEGEEAQQWALNVLEIRRTLLFCVAHFIANDNGLTESRAHEVFDLFFNLSRIGDDWVAGDIHEEVVADITRLSDPDEWDPQLTVFELAQASLVQPYSLVFLRDGIFLELEYHLWRSAEMRISDEHSREEAVEQSLGAYVTQEEYDALDETDRRCFICYMPMSVKGATTGPPANDDEAFALGHDATRITCRVGHVVGKKCFMEYWRTRRLVEGADRVLCDLCGRQPLHRTPARFLAYDLTLDEVMMGEYNRPLSWQSRAPRQWLNYG</sequence>
<dbReference type="RefSeq" id="XP_028465872.1">
    <property type="nucleotide sequence ID" value="XM_028609891.1"/>
</dbReference>
<gene>
    <name evidence="1" type="ORF">SODALDRAFT_324507</name>
</gene>
<dbReference type="AlphaFoldDB" id="A0A3N2PUQ2"/>
<dbReference type="EMBL" id="ML119056">
    <property type="protein sequence ID" value="ROT38066.1"/>
    <property type="molecule type" value="Genomic_DNA"/>
</dbReference>
<evidence type="ECO:0000313" key="2">
    <source>
        <dbReference type="Proteomes" id="UP000272025"/>
    </source>
</evidence>
<organism evidence="1 2">
    <name type="scientific">Sodiomyces alkalinus (strain CBS 110278 / VKM F-3762 / F11)</name>
    <name type="common">Alkaliphilic filamentous fungus</name>
    <dbReference type="NCBI Taxonomy" id="1314773"/>
    <lineage>
        <taxon>Eukaryota</taxon>
        <taxon>Fungi</taxon>
        <taxon>Dikarya</taxon>
        <taxon>Ascomycota</taxon>
        <taxon>Pezizomycotina</taxon>
        <taxon>Sordariomycetes</taxon>
        <taxon>Hypocreomycetidae</taxon>
        <taxon>Glomerellales</taxon>
        <taxon>Plectosphaerellaceae</taxon>
        <taxon>Sodiomyces</taxon>
    </lineage>
</organism>
<dbReference type="Proteomes" id="UP000272025">
    <property type="component" value="Unassembled WGS sequence"/>
</dbReference>
<dbReference type="OrthoDB" id="4832517at2759"/>
<accession>A0A3N2PUQ2</accession>
<name>A0A3N2PUQ2_SODAK</name>
<proteinExistence type="predicted"/>
<protein>
    <submittedName>
        <fullName evidence="1">Uncharacterized protein</fullName>
    </submittedName>
</protein>
<evidence type="ECO:0000313" key="1">
    <source>
        <dbReference type="EMBL" id="ROT38066.1"/>
    </source>
</evidence>
<reference evidence="1 2" key="1">
    <citation type="journal article" date="2018" name="Mol. Ecol.">
        <title>The obligate alkalophilic soda-lake fungus Sodiomyces alkalinus has shifted to a protein diet.</title>
        <authorList>
            <person name="Grum-Grzhimaylo A.A."/>
            <person name="Falkoski D.L."/>
            <person name="van den Heuvel J."/>
            <person name="Valero-Jimenez C.A."/>
            <person name="Min B."/>
            <person name="Choi I.G."/>
            <person name="Lipzen A."/>
            <person name="Daum C.G."/>
            <person name="Aanen D.K."/>
            <person name="Tsang A."/>
            <person name="Henrissat B."/>
            <person name="Bilanenko E.N."/>
            <person name="de Vries R.P."/>
            <person name="van Kan J.A.L."/>
            <person name="Grigoriev I.V."/>
            <person name="Debets A.J.M."/>
        </authorList>
    </citation>
    <scope>NUCLEOTIDE SEQUENCE [LARGE SCALE GENOMIC DNA]</scope>
    <source>
        <strain evidence="1 2">F11</strain>
    </source>
</reference>
<keyword evidence="2" id="KW-1185">Reference proteome</keyword>